<protein>
    <submittedName>
        <fullName evidence="2">Uncharacterized protein</fullName>
    </submittedName>
</protein>
<dbReference type="RefSeq" id="WP_252816982.1">
    <property type="nucleotide sequence ID" value="NZ_JAMXQS010000003.1"/>
</dbReference>
<gene>
    <name evidence="2" type="ORF">NGM99_05730</name>
</gene>
<organism evidence="2 3">
    <name type="scientific">Mesorhizobium liriopis</name>
    <dbReference type="NCBI Taxonomy" id="2953882"/>
    <lineage>
        <taxon>Bacteria</taxon>
        <taxon>Pseudomonadati</taxon>
        <taxon>Pseudomonadota</taxon>
        <taxon>Alphaproteobacteria</taxon>
        <taxon>Hyphomicrobiales</taxon>
        <taxon>Phyllobacteriaceae</taxon>
        <taxon>Mesorhizobium</taxon>
    </lineage>
</organism>
<keyword evidence="3" id="KW-1185">Reference proteome</keyword>
<accession>A0ABT1C396</accession>
<proteinExistence type="predicted"/>
<evidence type="ECO:0000256" key="1">
    <source>
        <dbReference type="SAM" id="MobiDB-lite"/>
    </source>
</evidence>
<evidence type="ECO:0000313" key="2">
    <source>
        <dbReference type="EMBL" id="MCO6049289.1"/>
    </source>
</evidence>
<sequence length="87" mass="9743">MAGELIESILASEYPLRMGKLTDHNLDVVQSESSPTRSVQHGRKKRGQGGWHLSMTAEEILAKFGKRGHDFDQKAAFNELNSFLDEV</sequence>
<name>A0ABT1C396_9HYPH</name>
<comment type="caution">
    <text evidence="2">The sequence shown here is derived from an EMBL/GenBank/DDBJ whole genome shotgun (WGS) entry which is preliminary data.</text>
</comment>
<dbReference type="Proteomes" id="UP001205906">
    <property type="component" value="Unassembled WGS sequence"/>
</dbReference>
<evidence type="ECO:0000313" key="3">
    <source>
        <dbReference type="Proteomes" id="UP001205906"/>
    </source>
</evidence>
<feature type="region of interest" description="Disordered" evidence="1">
    <location>
        <begin position="30"/>
        <end position="50"/>
    </location>
</feature>
<dbReference type="EMBL" id="JAMXQS010000003">
    <property type="protein sequence ID" value="MCO6049289.1"/>
    <property type="molecule type" value="Genomic_DNA"/>
</dbReference>
<feature type="compositionally biased region" description="Polar residues" evidence="1">
    <location>
        <begin position="30"/>
        <end position="39"/>
    </location>
</feature>
<reference evidence="2 3" key="1">
    <citation type="submission" date="2022-06" db="EMBL/GenBank/DDBJ databases">
        <title>Mesorhizobium sp. strain RP14 Genome sequencing and assembly.</title>
        <authorList>
            <person name="Kim I."/>
        </authorList>
    </citation>
    <scope>NUCLEOTIDE SEQUENCE [LARGE SCALE GENOMIC DNA]</scope>
    <source>
        <strain evidence="3">RP14(2022)</strain>
    </source>
</reference>